<keyword evidence="8" id="KW-0472">Membrane</keyword>
<feature type="region of interest" description="Disordered" evidence="7">
    <location>
        <begin position="187"/>
        <end position="224"/>
    </location>
</feature>
<organism evidence="9 10">
    <name type="scientific">Silurus meridionalis</name>
    <name type="common">Southern catfish</name>
    <name type="synonym">Silurus soldatovi meridionalis</name>
    <dbReference type="NCBI Taxonomy" id="175797"/>
    <lineage>
        <taxon>Eukaryota</taxon>
        <taxon>Metazoa</taxon>
        <taxon>Chordata</taxon>
        <taxon>Craniata</taxon>
        <taxon>Vertebrata</taxon>
        <taxon>Euteleostomi</taxon>
        <taxon>Actinopterygii</taxon>
        <taxon>Neopterygii</taxon>
        <taxon>Teleostei</taxon>
        <taxon>Ostariophysi</taxon>
        <taxon>Siluriformes</taxon>
        <taxon>Siluridae</taxon>
        <taxon>Silurus</taxon>
    </lineage>
</organism>
<dbReference type="GO" id="GO:0002182">
    <property type="term" value="P:cytoplasmic translational elongation"/>
    <property type="evidence" value="ECO:0007669"/>
    <property type="project" value="InterPro"/>
</dbReference>
<protein>
    <recommendedName>
        <fullName evidence="5">Large ribosomal subunit protein P2</fullName>
    </recommendedName>
    <alternativeName>
        <fullName evidence="6">60S acidic ribosomal protein P2</fullName>
    </alternativeName>
</protein>
<dbReference type="EMBL" id="JABFDY010000001">
    <property type="protein sequence ID" value="KAF7711574.1"/>
    <property type="molecule type" value="Genomic_DNA"/>
</dbReference>
<comment type="similarity">
    <text evidence="2">Belongs to the eukaryotic ribosomal protein P1/P2 family.</text>
</comment>
<accession>A0A8T0BWZ3</accession>
<comment type="function">
    <text evidence="1">Plays an important role in the elongation step of protein synthesis.</text>
</comment>
<evidence type="ECO:0000313" key="9">
    <source>
        <dbReference type="EMBL" id="KAF7711574.1"/>
    </source>
</evidence>
<feature type="transmembrane region" description="Helical" evidence="8">
    <location>
        <begin position="57"/>
        <end position="77"/>
    </location>
</feature>
<dbReference type="Pfam" id="PF00428">
    <property type="entry name" value="Ribosomal_60s"/>
    <property type="match status" value="1"/>
</dbReference>
<dbReference type="InterPro" id="IPR044076">
    <property type="entry name" value="Ribosomal_P2"/>
</dbReference>
<comment type="caution">
    <text evidence="9">The sequence shown here is derived from an EMBL/GenBank/DDBJ whole genome shotgun (WGS) entry which is preliminary data.</text>
</comment>
<dbReference type="CDD" id="cd05833">
    <property type="entry name" value="Ribosomal_P2"/>
    <property type="match status" value="1"/>
</dbReference>
<dbReference type="PANTHER" id="PTHR21141">
    <property type="entry name" value="60S ACIDIC RIBOSOMAL PROTEIN FAMILY MEMBER"/>
    <property type="match status" value="1"/>
</dbReference>
<dbReference type="Proteomes" id="UP000606274">
    <property type="component" value="Unassembled WGS sequence"/>
</dbReference>
<dbReference type="GO" id="GO:0003735">
    <property type="term" value="F:structural constituent of ribosome"/>
    <property type="evidence" value="ECO:0007669"/>
    <property type="project" value="InterPro"/>
</dbReference>
<evidence type="ECO:0000256" key="3">
    <source>
        <dbReference type="ARBA" id="ARBA00022980"/>
    </source>
</evidence>
<sequence>MADRHEAAEEREMEAQEVMSEEEALLHFGRYSEARAGLPWEQRTFKEKLMHHLDRTFLVFLAIFTLFVLSEAAYKIWKRLHTDNIFLSSFFSFRKVQRVQRFGSLTDLKMRYVAAYLLAVLGGNTSPSAKDIKNILGSVGIEADDERLNKVVSELNGKDINEVMNAGLSKLASVPAGGAVAVSAAAPGGGAPAAGAAPAAEEKKEEKKEESEESDEDMGFGLFD</sequence>
<gene>
    <name evidence="9" type="ORF">HF521_000585</name>
</gene>
<keyword evidence="3" id="KW-0689">Ribosomal protein</keyword>
<evidence type="ECO:0000256" key="5">
    <source>
        <dbReference type="ARBA" id="ARBA00035301"/>
    </source>
</evidence>
<dbReference type="InterPro" id="IPR027534">
    <property type="entry name" value="Ribosomal_P1/P2"/>
</dbReference>
<keyword evidence="8" id="KW-1133">Transmembrane helix</keyword>
<evidence type="ECO:0000256" key="6">
    <source>
        <dbReference type="ARBA" id="ARBA00035443"/>
    </source>
</evidence>
<evidence type="ECO:0000256" key="2">
    <source>
        <dbReference type="ARBA" id="ARBA00005436"/>
    </source>
</evidence>
<evidence type="ECO:0000256" key="4">
    <source>
        <dbReference type="ARBA" id="ARBA00023274"/>
    </source>
</evidence>
<name>A0A8T0BWZ3_SILME</name>
<evidence type="ECO:0000256" key="7">
    <source>
        <dbReference type="SAM" id="MobiDB-lite"/>
    </source>
</evidence>
<dbReference type="Gene3D" id="1.10.10.1410">
    <property type="match status" value="1"/>
</dbReference>
<proteinExistence type="inferred from homology"/>
<dbReference type="FunFam" id="1.10.10.1410:FF:000002">
    <property type="entry name" value="60S acidic ribosomal protein P2"/>
    <property type="match status" value="1"/>
</dbReference>
<evidence type="ECO:0000313" key="10">
    <source>
        <dbReference type="Proteomes" id="UP000606274"/>
    </source>
</evidence>
<keyword evidence="4" id="KW-0687">Ribonucleoprotein</keyword>
<dbReference type="PANTHER" id="PTHR21141:SF5">
    <property type="entry name" value="LARGE RIBOSOMAL SUBUNIT PROTEIN P2"/>
    <property type="match status" value="1"/>
</dbReference>
<keyword evidence="8" id="KW-0812">Transmembrane</keyword>
<feature type="compositionally biased region" description="Basic and acidic residues" evidence="7">
    <location>
        <begin position="200"/>
        <end position="210"/>
    </location>
</feature>
<dbReference type="InterPro" id="IPR038716">
    <property type="entry name" value="P1/P2_N_sf"/>
</dbReference>
<dbReference type="HAMAP" id="MF_01478">
    <property type="entry name" value="Ribosomal_L12_arch"/>
    <property type="match status" value="1"/>
</dbReference>
<keyword evidence="10" id="KW-1185">Reference proteome</keyword>
<evidence type="ECO:0000256" key="1">
    <source>
        <dbReference type="ARBA" id="ARBA00003362"/>
    </source>
</evidence>
<reference evidence="9" key="1">
    <citation type="submission" date="2020-08" db="EMBL/GenBank/DDBJ databases">
        <title>Chromosome-level assembly of Southern catfish (Silurus meridionalis) provides insights into visual adaptation to the nocturnal and benthic lifestyles.</title>
        <authorList>
            <person name="Zhang Y."/>
            <person name="Wang D."/>
            <person name="Peng Z."/>
        </authorList>
    </citation>
    <scope>NUCLEOTIDE SEQUENCE</scope>
    <source>
        <strain evidence="9">SWU-2019-XX</strain>
        <tissue evidence="9">Muscle</tissue>
    </source>
</reference>
<dbReference type="AlphaFoldDB" id="A0A8T0BWZ3"/>
<evidence type="ECO:0000256" key="8">
    <source>
        <dbReference type="SAM" id="Phobius"/>
    </source>
</evidence>
<dbReference type="GO" id="GO:0022625">
    <property type="term" value="C:cytosolic large ribosomal subunit"/>
    <property type="evidence" value="ECO:0007669"/>
    <property type="project" value="InterPro"/>
</dbReference>